<evidence type="ECO:0000313" key="2">
    <source>
        <dbReference type="EMBL" id="EYU22418.1"/>
    </source>
</evidence>
<organism evidence="2 3">
    <name type="scientific">Erythranthe guttata</name>
    <name type="common">Yellow monkey flower</name>
    <name type="synonym">Mimulus guttatus</name>
    <dbReference type="NCBI Taxonomy" id="4155"/>
    <lineage>
        <taxon>Eukaryota</taxon>
        <taxon>Viridiplantae</taxon>
        <taxon>Streptophyta</taxon>
        <taxon>Embryophyta</taxon>
        <taxon>Tracheophyta</taxon>
        <taxon>Spermatophyta</taxon>
        <taxon>Magnoliopsida</taxon>
        <taxon>eudicotyledons</taxon>
        <taxon>Gunneridae</taxon>
        <taxon>Pentapetalae</taxon>
        <taxon>asterids</taxon>
        <taxon>lamiids</taxon>
        <taxon>Lamiales</taxon>
        <taxon>Phrymaceae</taxon>
        <taxon>Erythranthe</taxon>
    </lineage>
</organism>
<evidence type="ECO:0000256" key="1">
    <source>
        <dbReference type="SAM" id="MobiDB-lite"/>
    </source>
</evidence>
<dbReference type="EMBL" id="KI632201">
    <property type="protein sequence ID" value="EYU22418.1"/>
    <property type="molecule type" value="Genomic_DNA"/>
</dbReference>
<dbReference type="PANTHER" id="PTHR46741">
    <property type="entry name" value="OS09G0413600 PROTEIN"/>
    <property type="match status" value="1"/>
</dbReference>
<evidence type="ECO:0000313" key="3">
    <source>
        <dbReference type="Proteomes" id="UP000030748"/>
    </source>
</evidence>
<dbReference type="Proteomes" id="UP000030748">
    <property type="component" value="Unassembled WGS sequence"/>
</dbReference>
<keyword evidence="3" id="KW-1185">Reference proteome</keyword>
<sequence>MIEYFVEQPQTEEFVVEEMFVGSNEDIIQSEAVITTAFSDSSDEEKNRCDSDSDSDDEEEDEDVLSEHENLVQQMKMELKNCSRIKGLPTISEEFETPKIEEDLLKPLQIDRKIEYKDVINEIQNFYKCYTDKMRKLDILNYQTLQAISFLQLKESEVLTACKKKADYLTPSILPKFLKRKVQRVYADPMQKSIKEMHRDLELIYVGKLCLSWEILCWLYVKGQELMDYDSQGHNHSYNRAAEDFQQFQVLMQRFIEDEPFQGNRNQNYVRSRCMIRNLLHVPTIKDDCSKAKKEIKEETDAISLKQLVEMIKESMLIFREFIFADKKATRNAVLKGIQEPQNSELLVDVVSKLQKKERRIQEHIRSRNCIVTKLRKSQRECDETSTSEVELRLVCRVLNVSNLTREHLLWCHNKLDNISFVGKKVHLDTSFLLFPC</sequence>
<accession>A0A022Q5D7</accession>
<protein>
    <submittedName>
        <fullName evidence="2">Uncharacterized protein</fullName>
    </submittedName>
</protein>
<feature type="compositionally biased region" description="Acidic residues" evidence="1">
    <location>
        <begin position="52"/>
        <end position="64"/>
    </location>
</feature>
<dbReference type="eggNOG" id="ENOG502QTPI">
    <property type="taxonomic scope" value="Eukaryota"/>
</dbReference>
<gene>
    <name evidence="2" type="ORF">MIMGU_mgv1a006597mg</name>
</gene>
<name>A0A022Q5D7_ERYGU</name>
<dbReference type="AlphaFoldDB" id="A0A022Q5D7"/>
<reference evidence="2 3" key="1">
    <citation type="journal article" date="2013" name="Proc. Natl. Acad. Sci. U.S.A.">
        <title>Fine-scale variation in meiotic recombination in Mimulus inferred from population shotgun sequencing.</title>
        <authorList>
            <person name="Hellsten U."/>
            <person name="Wright K.M."/>
            <person name="Jenkins J."/>
            <person name="Shu S."/>
            <person name="Yuan Y."/>
            <person name="Wessler S.R."/>
            <person name="Schmutz J."/>
            <person name="Willis J.H."/>
            <person name="Rokhsar D.S."/>
        </authorList>
    </citation>
    <scope>NUCLEOTIDE SEQUENCE [LARGE SCALE GENOMIC DNA]</scope>
    <source>
        <strain evidence="3">cv. DUN x IM62</strain>
    </source>
</reference>
<dbReference type="Pfam" id="PF07891">
    <property type="entry name" value="DUF1666"/>
    <property type="match status" value="1"/>
</dbReference>
<dbReference type="InterPro" id="IPR012870">
    <property type="entry name" value="DUF1666"/>
</dbReference>
<dbReference type="STRING" id="4155.A0A022Q5D7"/>
<dbReference type="PANTHER" id="PTHR46741:SF4">
    <property type="entry name" value="FINGER FYVE DOMAIN PROTEIN, PUTATIVE (DUF1666)-RELATED"/>
    <property type="match status" value="1"/>
</dbReference>
<feature type="region of interest" description="Disordered" evidence="1">
    <location>
        <begin position="36"/>
        <end position="65"/>
    </location>
</feature>
<proteinExistence type="predicted"/>